<name>A0A2P5YR63_GOSBA</name>
<accession>A0A2P5YR63</accession>
<gene>
    <name evidence="2" type="ORF">GOBAR_AA02538</name>
</gene>
<dbReference type="AlphaFoldDB" id="A0A2P5YR63"/>
<protein>
    <submittedName>
        <fullName evidence="2">Uncharacterized protein</fullName>
    </submittedName>
</protein>
<sequence>MINHIGNIGSIHIYAKHEVVKPDVVDDMMLLPTTRERKLNSGGEIPNSNEEINSGAELPNCNEGVSSGVGEPFTKLSGESNERLEMGRTSDACAESGEQIFESSGYIDTYNSLSNEEVLRADSEDEEVRNIKA</sequence>
<evidence type="ECO:0000313" key="3">
    <source>
        <dbReference type="Proteomes" id="UP000239757"/>
    </source>
</evidence>
<reference evidence="2 3" key="1">
    <citation type="submission" date="2015-01" db="EMBL/GenBank/DDBJ databases">
        <title>Genome of allotetraploid Gossypium barbadense reveals genomic plasticity and fiber elongation in cotton evolution.</title>
        <authorList>
            <person name="Chen X."/>
            <person name="Liu X."/>
            <person name="Zhao B."/>
            <person name="Zheng H."/>
            <person name="Hu Y."/>
            <person name="Lu G."/>
            <person name="Yang C."/>
            <person name="Chen J."/>
            <person name="Shan C."/>
            <person name="Zhang L."/>
            <person name="Zhou Y."/>
            <person name="Wang L."/>
            <person name="Guo W."/>
            <person name="Bai Y."/>
            <person name="Ruan J."/>
            <person name="Shangguan X."/>
            <person name="Mao Y."/>
            <person name="Jiang J."/>
            <person name="Zhu Y."/>
            <person name="Lei J."/>
            <person name="Kang H."/>
            <person name="Chen S."/>
            <person name="He X."/>
            <person name="Wang R."/>
            <person name="Wang Y."/>
            <person name="Chen J."/>
            <person name="Wang L."/>
            <person name="Yu S."/>
            <person name="Wang B."/>
            <person name="Wei J."/>
            <person name="Song S."/>
            <person name="Lu X."/>
            <person name="Gao Z."/>
            <person name="Gu W."/>
            <person name="Deng X."/>
            <person name="Ma D."/>
            <person name="Wang S."/>
            <person name="Liang W."/>
            <person name="Fang L."/>
            <person name="Cai C."/>
            <person name="Zhu X."/>
            <person name="Zhou B."/>
            <person name="Zhang Y."/>
            <person name="Chen Z."/>
            <person name="Xu S."/>
            <person name="Zhu R."/>
            <person name="Wang S."/>
            <person name="Zhang T."/>
            <person name="Zhao G."/>
        </authorList>
    </citation>
    <scope>NUCLEOTIDE SEQUENCE [LARGE SCALE GENOMIC DNA]</scope>
    <source>
        <strain evidence="3">cv. Xinhai21</strain>
        <tissue evidence="2">Leaf</tissue>
    </source>
</reference>
<organism evidence="2 3">
    <name type="scientific">Gossypium barbadense</name>
    <name type="common">Sea Island cotton</name>
    <name type="synonym">Hibiscus barbadensis</name>
    <dbReference type="NCBI Taxonomy" id="3634"/>
    <lineage>
        <taxon>Eukaryota</taxon>
        <taxon>Viridiplantae</taxon>
        <taxon>Streptophyta</taxon>
        <taxon>Embryophyta</taxon>
        <taxon>Tracheophyta</taxon>
        <taxon>Spermatophyta</taxon>
        <taxon>Magnoliopsida</taxon>
        <taxon>eudicotyledons</taxon>
        <taxon>Gunneridae</taxon>
        <taxon>Pentapetalae</taxon>
        <taxon>rosids</taxon>
        <taxon>malvids</taxon>
        <taxon>Malvales</taxon>
        <taxon>Malvaceae</taxon>
        <taxon>Malvoideae</taxon>
        <taxon>Gossypium</taxon>
    </lineage>
</organism>
<feature type="region of interest" description="Disordered" evidence="1">
    <location>
        <begin position="35"/>
        <end position="84"/>
    </location>
</feature>
<evidence type="ECO:0000256" key="1">
    <source>
        <dbReference type="SAM" id="MobiDB-lite"/>
    </source>
</evidence>
<dbReference type="EMBL" id="KZ662876">
    <property type="protein sequence ID" value="PPS18043.1"/>
    <property type="molecule type" value="Genomic_DNA"/>
</dbReference>
<dbReference type="OrthoDB" id="10565798at2759"/>
<evidence type="ECO:0000313" key="2">
    <source>
        <dbReference type="EMBL" id="PPS18043.1"/>
    </source>
</evidence>
<dbReference type="Proteomes" id="UP000239757">
    <property type="component" value="Unassembled WGS sequence"/>
</dbReference>
<proteinExistence type="predicted"/>